<evidence type="ECO:0000313" key="1">
    <source>
        <dbReference type="EMBL" id="OCF49135.1"/>
    </source>
</evidence>
<dbReference type="GeneID" id="30173191"/>
<name>A0A1B9I0U5_9TREE</name>
<evidence type="ECO:0000313" key="2">
    <source>
        <dbReference type="EMBL" id="WWC72040.1"/>
    </source>
</evidence>
<organism evidence="1">
    <name type="scientific">Kwoniella pini CBS 10737</name>
    <dbReference type="NCBI Taxonomy" id="1296096"/>
    <lineage>
        <taxon>Eukaryota</taxon>
        <taxon>Fungi</taxon>
        <taxon>Dikarya</taxon>
        <taxon>Basidiomycota</taxon>
        <taxon>Agaricomycotina</taxon>
        <taxon>Tremellomycetes</taxon>
        <taxon>Tremellales</taxon>
        <taxon>Cryptococcaceae</taxon>
        <taxon>Kwoniella</taxon>
    </lineage>
</organism>
<dbReference type="PANTHER" id="PTHR34365">
    <property type="entry name" value="ENOLASE (DUF1399)"/>
    <property type="match status" value="1"/>
</dbReference>
<proteinExistence type="predicted"/>
<dbReference type="RefSeq" id="XP_019010354.1">
    <property type="nucleotide sequence ID" value="XM_019156552.1"/>
</dbReference>
<dbReference type="KEGG" id="kpin:30173191"/>
<dbReference type="EMBL" id="KI894012">
    <property type="protein sequence ID" value="OCF49135.1"/>
    <property type="molecule type" value="Genomic_DNA"/>
</dbReference>
<gene>
    <name evidence="1" type="ORF">I206_04822</name>
    <name evidence="2" type="ORF">I206_105999</name>
</gene>
<dbReference type="EMBL" id="CP144526">
    <property type="protein sequence ID" value="WWC72040.1"/>
    <property type="molecule type" value="Genomic_DNA"/>
</dbReference>
<reference evidence="2" key="2">
    <citation type="submission" date="2013-07" db="EMBL/GenBank/DDBJ databases">
        <authorList>
            <consortium name="The Broad Institute Genome Sequencing Platform"/>
            <person name="Cuomo C."/>
            <person name="Litvintseva A."/>
            <person name="Chen Y."/>
            <person name="Heitman J."/>
            <person name="Sun S."/>
            <person name="Springer D."/>
            <person name="Dromer F."/>
            <person name="Young S.K."/>
            <person name="Zeng Q."/>
            <person name="Gargeya S."/>
            <person name="Fitzgerald M."/>
            <person name="Abouelleil A."/>
            <person name="Alvarado L."/>
            <person name="Berlin A.M."/>
            <person name="Chapman S.B."/>
            <person name="Dewar J."/>
            <person name="Goldberg J."/>
            <person name="Griggs A."/>
            <person name="Gujja S."/>
            <person name="Hansen M."/>
            <person name="Howarth C."/>
            <person name="Imamovic A."/>
            <person name="Larimer J."/>
            <person name="McCowan C."/>
            <person name="Murphy C."/>
            <person name="Pearson M."/>
            <person name="Priest M."/>
            <person name="Roberts A."/>
            <person name="Saif S."/>
            <person name="Shea T."/>
            <person name="Sykes S."/>
            <person name="Wortman J."/>
            <person name="Nusbaum C."/>
            <person name="Birren B."/>
        </authorList>
    </citation>
    <scope>NUCLEOTIDE SEQUENCE</scope>
    <source>
        <strain evidence="2">CBS 10737</strain>
    </source>
</reference>
<dbReference type="InterPro" id="IPR009836">
    <property type="entry name" value="GRDP-like"/>
</dbReference>
<reference evidence="1" key="3">
    <citation type="submission" date="2016-07" db="EMBL/GenBank/DDBJ databases">
        <title>Evolution of pathogenesis and genome organization in the Tremellales.</title>
        <authorList>
            <person name="Cuomo C."/>
            <person name="Litvintseva A."/>
            <person name="Heitman J."/>
            <person name="Chen Y."/>
            <person name="Sun S."/>
            <person name="Springer D."/>
            <person name="Dromer F."/>
            <person name="Young S."/>
            <person name="Zeng Q."/>
            <person name="Chapman S."/>
            <person name="Gujja S."/>
            <person name="Saif S."/>
            <person name="Birren B."/>
        </authorList>
    </citation>
    <scope>NUCLEOTIDE SEQUENCE</scope>
    <source>
        <strain evidence="1">CBS 10737</strain>
    </source>
</reference>
<dbReference type="AlphaFoldDB" id="A0A1B9I0U5"/>
<evidence type="ECO:0000313" key="3">
    <source>
        <dbReference type="Proteomes" id="UP000094020"/>
    </source>
</evidence>
<protein>
    <submittedName>
        <fullName evidence="1">Uncharacterized protein</fullName>
    </submittedName>
</protein>
<sequence length="299" mass="34332">MVSLKLFRRRQVKSSVLDIPLDKYDRYTGLPKVIRIGEDNLTPFVSLQETRDHLTFLNSLSTLRAAIPGDLPDAFPTLCLESAKAYAYWAQTILPNRGKEGAVLQEELPSLQVLMAWHAHLLNPTIYAKELEGVYAALANLDFPLAAIATAIRQETLPTFQPVTPDKEKSLMKTVWSSEDIGKAIERQAKFIGNMERIGWLRDQYWEKGLTELQFSIVLYHAWLDLMQSTQSKYFLVPRLDIDLAWHTHQLHHTRYKADTIRILGKLLNHNDAAGDEKIGDGLEVTKKLWKDRFGWEYQ</sequence>
<keyword evidence="3" id="KW-1185">Reference proteome</keyword>
<dbReference type="STRING" id="1296096.A0A1B9I0U5"/>
<dbReference type="OrthoDB" id="2587819at2759"/>
<accession>A0A1B9I0U5</accession>
<dbReference type="Pfam" id="PF07173">
    <property type="entry name" value="GRDP-like"/>
    <property type="match status" value="1"/>
</dbReference>
<reference evidence="2" key="4">
    <citation type="submission" date="2024-02" db="EMBL/GenBank/DDBJ databases">
        <title>Comparative genomics of Cryptococcus and Kwoniella reveals pathogenesis evolution and contrasting modes of karyotype evolution via chromosome fusion or intercentromeric recombination.</title>
        <authorList>
            <person name="Coelho M.A."/>
            <person name="David-Palma M."/>
            <person name="Shea T."/>
            <person name="Bowers K."/>
            <person name="McGinley-Smith S."/>
            <person name="Mohammad A.W."/>
            <person name="Gnirke A."/>
            <person name="Yurkov A.M."/>
            <person name="Nowrousian M."/>
            <person name="Sun S."/>
            <person name="Cuomo C.A."/>
            <person name="Heitman J."/>
        </authorList>
    </citation>
    <scope>NUCLEOTIDE SEQUENCE</scope>
    <source>
        <strain evidence="2">CBS 10737</strain>
    </source>
</reference>
<dbReference type="Proteomes" id="UP000094020">
    <property type="component" value="Chromosome 8"/>
</dbReference>
<reference evidence="1" key="1">
    <citation type="submission" date="2013-07" db="EMBL/GenBank/DDBJ databases">
        <title>The Genome Sequence of Cryptococcus pinus CBS10737.</title>
        <authorList>
            <consortium name="The Broad Institute Genome Sequencing Platform"/>
            <person name="Cuomo C."/>
            <person name="Litvintseva A."/>
            <person name="Chen Y."/>
            <person name="Heitman J."/>
            <person name="Sun S."/>
            <person name="Springer D."/>
            <person name="Dromer F."/>
            <person name="Young S.K."/>
            <person name="Zeng Q."/>
            <person name="Gargeya S."/>
            <person name="Fitzgerald M."/>
            <person name="Abouelleil A."/>
            <person name="Alvarado L."/>
            <person name="Berlin A.M."/>
            <person name="Chapman S.B."/>
            <person name="Dewar J."/>
            <person name="Goldberg J."/>
            <person name="Griggs A."/>
            <person name="Gujja S."/>
            <person name="Hansen M."/>
            <person name="Howarth C."/>
            <person name="Imamovic A."/>
            <person name="Larimer J."/>
            <person name="McCowan C."/>
            <person name="Murphy C."/>
            <person name="Pearson M."/>
            <person name="Priest M."/>
            <person name="Roberts A."/>
            <person name="Saif S."/>
            <person name="Shea T."/>
            <person name="Sykes S."/>
            <person name="Wortman J."/>
            <person name="Nusbaum C."/>
            <person name="Birren B."/>
        </authorList>
    </citation>
    <scope>NUCLEOTIDE SEQUENCE [LARGE SCALE GENOMIC DNA]</scope>
    <source>
        <strain evidence="1">CBS 10737</strain>
    </source>
</reference>
<dbReference type="PANTHER" id="PTHR34365:SF7">
    <property type="entry name" value="GLYCINE-RICH DOMAIN-CONTAINING PROTEIN 1"/>
    <property type="match status" value="1"/>
</dbReference>